<evidence type="ECO:0000256" key="3">
    <source>
        <dbReference type="ARBA" id="ARBA00022679"/>
    </source>
</evidence>
<evidence type="ECO:0000259" key="11">
    <source>
        <dbReference type="PROSITE" id="PS51671"/>
    </source>
</evidence>
<dbReference type="PANTHER" id="PTHR21499:SF59">
    <property type="entry name" value="ASPARTOKINASE"/>
    <property type="match status" value="1"/>
</dbReference>
<dbReference type="UniPathway" id="UPA00051">
    <property type="reaction ID" value="UER00462"/>
</dbReference>
<comment type="pathway">
    <text evidence="10">Amino-acid biosynthesis; L-threonine biosynthesis; L-threonine from L-aspartate: step 1/5.</text>
</comment>
<evidence type="ECO:0000256" key="4">
    <source>
        <dbReference type="ARBA" id="ARBA00022741"/>
    </source>
</evidence>
<dbReference type="UniPathway" id="UPA00034">
    <property type="reaction ID" value="UER00015"/>
</dbReference>
<comment type="caution">
    <text evidence="12">The sequence shown here is derived from an EMBL/GenBank/DDBJ whole genome shotgun (WGS) entry which is preliminary data.</text>
</comment>
<dbReference type="Pfam" id="PF00696">
    <property type="entry name" value="AA_kinase"/>
    <property type="match status" value="1"/>
</dbReference>
<comment type="pathway">
    <text evidence="10">Amino-acid biosynthesis; L-methionine biosynthesis via de novo pathway; L-homoserine from L-aspartate: step 1/3.</text>
</comment>
<keyword evidence="4 8" id="KW-0547">Nucleotide-binding</keyword>
<dbReference type="CDD" id="cd04892">
    <property type="entry name" value="ACT_AK-like_2"/>
    <property type="match status" value="1"/>
</dbReference>
<dbReference type="InterPro" id="IPR036393">
    <property type="entry name" value="AceGlu_kinase-like_sf"/>
</dbReference>
<dbReference type="AlphaFoldDB" id="A0A6N7PM13"/>
<comment type="pathway">
    <text evidence="1 10">Amino-acid biosynthesis; L-lysine biosynthesis via DAP pathway; (S)-tetrahydrodipicolinate from L-aspartate: step 1/4.</text>
</comment>
<evidence type="ECO:0000313" key="12">
    <source>
        <dbReference type="EMBL" id="MRG91184.1"/>
    </source>
</evidence>
<dbReference type="Gene3D" id="3.30.70.260">
    <property type="match status" value="2"/>
</dbReference>
<keyword evidence="13" id="KW-1185">Reference proteome</keyword>
<dbReference type="UniPathway" id="UPA00050">
    <property type="reaction ID" value="UER00461"/>
</dbReference>
<keyword evidence="10" id="KW-0028">Amino-acid biosynthesis</keyword>
<feature type="binding site" evidence="8">
    <location>
        <position position="114"/>
    </location>
    <ligand>
        <name>substrate</name>
    </ligand>
</feature>
<dbReference type="InterPro" id="IPR005260">
    <property type="entry name" value="Asp_kin_monofn"/>
</dbReference>
<evidence type="ECO:0000256" key="6">
    <source>
        <dbReference type="ARBA" id="ARBA00022840"/>
    </source>
</evidence>
<evidence type="ECO:0000256" key="9">
    <source>
        <dbReference type="RuleBase" id="RU003448"/>
    </source>
</evidence>
<feature type="domain" description="ACT" evidence="11">
    <location>
        <begin position="380"/>
        <end position="442"/>
    </location>
</feature>
<evidence type="ECO:0000313" key="13">
    <source>
        <dbReference type="Proteomes" id="UP000440224"/>
    </source>
</evidence>
<dbReference type="NCBIfam" id="TIGR00657">
    <property type="entry name" value="asp_kinases"/>
    <property type="match status" value="1"/>
</dbReference>
<dbReference type="RefSeq" id="WP_153818009.1">
    <property type="nucleotide sequence ID" value="NZ_WJIE01000001.1"/>
</dbReference>
<dbReference type="InterPro" id="IPR018042">
    <property type="entry name" value="Aspartate_kinase_CS"/>
</dbReference>
<evidence type="ECO:0000256" key="8">
    <source>
        <dbReference type="PIRSR" id="PIRSR000726-1"/>
    </source>
</evidence>
<dbReference type="SUPFAM" id="SSF55021">
    <property type="entry name" value="ACT-like"/>
    <property type="match status" value="2"/>
</dbReference>
<feature type="binding site" evidence="8">
    <location>
        <begin position="5"/>
        <end position="8"/>
    </location>
    <ligand>
        <name>ATP</name>
        <dbReference type="ChEBI" id="CHEBI:30616"/>
    </ligand>
</feature>
<feature type="binding site" evidence="8">
    <location>
        <position position="43"/>
    </location>
    <ligand>
        <name>substrate</name>
    </ligand>
</feature>
<dbReference type="PROSITE" id="PS51671">
    <property type="entry name" value="ACT"/>
    <property type="match status" value="1"/>
</dbReference>
<dbReference type="InterPro" id="IPR001341">
    <property type="entry name" value="Asp_kinase"/>
</dbReference>
<proteinExistence type="inferred from homology"/>
<dbReference type="SUPFAM" id="SSF53633">
    <property type="entry name" value="Carbamate kinase-like"/>
    <property type="match status" value="1"/>
</dbReference>
<dbReference type="InterPro" id="IPR042199">
    <property type="entry name" value="AsparK_Bifunc_asparK/hSer_DH"/>
</dbReference>
<dbReference type="GO" id="GO:0005524">
    <property type="term" value="F:ATP binding"/>
    <property type="evidence" value="ECO:0007669"/>
    <property type="project" value="UniProtKB-KW"/>
</dbReference>
<dbReference type="InterPro" id="IPR001048">
    <property type="entry name" value="Asp/Glu/Uridylate_kinase"/>
</dbReference>
<dbReference type="EC" id="2.7.2.4" evidence="9"/>
<evidence type="ECO:0000256" key="1">
    <source>
        <dbReference type="ARBA" id="ARBA00004766"/>
    </source>
</evidence>
<accession>A0A6N7PM13</accession>
<reference evidence="12 13" key="1">
    <citation type="submission" date="2019-10" db="EMBL/GenBank/DDBJ databases">
        <title>A soil myxobacterium in the family Polyangiaceae.</title>
        <authorList>
            <person name="Li Y."/>
            <person name="Wang J."/>
        </authorList>
    </citation>
    <scope>NUCLEOTIDE SEQUENCE [LARGE SCALE GENOMIC DNA]</scope>
    <source>
        <strain evidence="12 13">DSM 14734</strain>
    </source>
</reference>
<evidence type="ECO:0000256" key="10">
    <source>
        <dbReference type="RuleBase" id="RU004249"/>
    </source>
</evidence>
<dbReference type="Pfam" id="PF22468">
    <property type="entry name" value="ACT_9"/>
    <property type="match status" value="2"/>
</dbReference>
<evidence type="ECO:0000256" key="7">
    <source>
        <dbReference type="ARBA" id="ARBA00047872"/>
    </source>
</evidence>
<evidence type="ECO:0000256" key="2">
    <source>
        <dbReference type="ARBA" id="ARBA00010122"/>
    </source>
</evidence>
<dbReference type="EMBL" id="WJIE01000001">
    <property type="protein sequence ID" value="MRG91184.1"/>
    <property type="molecule type" value="Genomic_DNA"/>
</dbReference>
<comment type="catalytic activity">
    <reaction evidence="7 9">
        <text>L-aspartate + ATP = 4-phospho-L-aspartate + ADP</text>
        <dbReference type="Rhea" id="RHEA:23776"/>
        <dbReference type="ChEBI" id="CHEBI:29991"/>
        <dbReference type="ChEBI" id="CHEBI:30616"/>
        <dbReference type="ChEBI" id="CHEBI:57535"/>
        <dbReference type="ChEBI" id="CHEBI:456216"/>
        <dbReference type="EC" id="2.7.2.4"/>
    </reaction>
</comment>
<dbReference type="PROSITE" id="PS00324">
    <property type="entry name" value="ASPARTOKINASE"/>
    <property type="match status" value="1"/>
</dbReference>
<sequence>MIVMKFGGSSVANKKQIEKVLAIVRGRAAKAPLVVSSAHKGMTDALLAGAREATRGVYAPERVIERQAAIARELGCDDALLAPFFDEIAALYKGLSLVRELSPRSLDYAASFGERLAVRVIADYFTREGLPAQAFDVWDLGFVTDATFGAARPLPGYEERMKRAVKERVPEGVIPIVTGFVGRTEAGEITTVGRNGSDLTATLVGAALEAEEVEIWSDTDGVMTADPGVVPQARSIPEMRFDEAAELAYFGSRVLHPSTLVPAIEKKIPVRVLNTNRPEHPGTVIREATSPGELPATSIAYRGGQLAVTLCSTRMLGAAGFLGEAFQALGRHEVVVDMIATSEVNVSFTTDCKAPLDRALPELEKLGDVRVEAGKTLMVVVGRRLAEQPGLGAAILQAVADAGVNVEMVSYGMKSISLTMLVADKDVGAAAAVLHERLFERA</sequence>
<keyword evidence="5 9" id="KW-0418">Kinase</keyword>
<keyword evidence="3 9" id="KW-0808">Transferase</keyword>
<dbReference type="GO" id="GO:0009088">
    <property type="term" value="P:threonine biosynthetic process"/>
    <property type="evidence" value="ECO:0007669"/>
    <property type="project" value="UniProtKB-UniPathway"/>
</dbReference>
<protein>
    <recommendedName>
        <fullName evidence="9">Aspartokinase</fullName>
        <ecNumber evidence="9">2.7.2.4</ecNumber>
    </recommendedName>
</protein>
<gene>
    <name evidence="12" type="ORF">GF068_04505</name>
</gene>
<organism evidence="12 13">
    <name type="scientific">Polyangium spumosum</name>
    <dbReference type="NCBI Taxonomy" id="889282"/>
    <lineage>
        <taxon>Bacteria</taxon>
        <taxon>Pseudomonadati</taxon>
        <taxon>Myxococcota</taxon>
        <taxon>Polyangia</taxon>
        <taxon>Polyangiales</taxon>
        <taxon>Polyangiaceae</taxon>
        <taxon>Polyangium</taxon>
    </lineage>
</organism>
<comment type="similarity">
    <text evidence="2 9">Belongs to the aspartokinase family.</text>
</comment>
<dbReference type="PIRSF" id="PIRSF000726">
    <property type="entry name" value="Asp_kin"/>
    <property type="match status" value="1"/>
</dbReference>
<evidence type="ECO:0000256" key="5">
    <source>
        <dbReference type="ARBA" id="ARBA00022777"/>
    </source>
</evidence>
<name>A0A6N7PM13_9BACT</name>
<dbReference type="OrthoDB" id="9799110at2"/>
<dbReference type="Proteomes" id="UP000440224">
    <property type="component" value="Unassembled WGS sequence"/>
</dbReference>
<dbReference type="GO" id="GO:0009090">
    <property type="term" value="P:homoserine biosynthetic process"/>
    <property type="evidence" value="ECO:0007669"/>
    <property type="project" value="TreeGrafter"/>
</dbReference>
<dbReference type="PANTHER" id="PTHR21499">
    <property type="entry name" value="ASPARTATE KINASE"/>
    <property type="match status" value="1"/>
</dbReference>
<dbReference type="InterPro" id="IPR054352">
    <property type="entry name" value="ACT_Aspartokinase"/>
</dbReference>
<keyword evidence="6 8" id="KW-0067">ATP-binding</keyword>
<dbReference type="GO" id="GO:0009089">
    <property type="term" value="P:lysine biosynthetic process via diaminopimelate"/>
    <property type="evidence" value="ECO:0007669"/>
    <property type="project" value="UniProtKB-UniPathway"/>
</dbReference>
<dbReference type="Gene3D" id="1.20.120.1320">
    <property type="entry name" value="Aspartokinase, catalytic domain"/>
    <property type="match status" value="1"/>
</dbReference>
<dbReference type="GO" id="GO:0004072">
    <property type="term" value="F:aspartate kinase activity"/>
    <property type="evidence" value="ECO:0007669"/>
    <property type="project" value="UniProtKB-EC"/>
</dbReference>
<dbReference type="GO" id="GO:0005829">
    <property type="term" value="C:cytosol"/>
    <property type="evidence" value="ECO:0007669"/>
    <property type="project" value="TreeGrafter"/>
</dbReference>
<dbReference type="Gene3D" id="3.40.1160.10">
    <property type="entry name" value="Acetylglutamate kinase-like"/>
    <property type="match status" value="1"/>
</dbReference>
<dbReference type="InterPro" id="IPR045865">
    <property type="entry name" value="ACT-like_dom_sf"/>
</dbReference>
<dbReference type="InterPro" id="IPR002912">
    <property type="entry name" value="ACT_dom"/>
</dbReference>